<accession>A0A2T4C2E8</accession>
<keyword evidence="1" id="KW-0732">Signal</keyword>
<gene>
    <name evidence="2" type="ORF">M440DRAFT_1402256</name>
</gene>
<evidence type="ECO:0000313" key="3">
    <source>
        <dbReference type="Proteomes" id="UP000240760"/>
    </source>
</evidence>
<dbReference type="Proteomes" id="UP000240760">
    <property type="component" value="Unassembled WGS sequence"/>
</dbReference>
<dbReference type="EMBL" id="KZ679133">
    <property type="protein sequence ID" value="PTB75732.1"/>
    <property type="molecule type" value="Genomic_DNA"/>
</dbReference>
<evidence type="ECO:0000256" key="1">
    <source>
        <dbReference type="SAM" id="SignalP"/>
    </source>
</evidence>
<keyword evidence="3" id="KW-1185">Reference proteome</keyword>
<organism evidence="2 3">
    <name type="scientific">Trichoderma longibrachiatum ATCC 18648</name>
    <dbReference type="NCBI Taxonomy" id="983965"/>
    <lineage>
        <taxon>Eukaryota</taxon>
        <taxon>Fungi</taxon>
        <taxon>Dikarya</taxon>
        <taxon>Ascomycota</taxon>
        <taxon>Pezizomycotina</taxon>
        <taxon>Sordariomycetes</taxon>
        <taxon>Hypocreomycetidae</taxon>
        <taxon>Hypocreales</taxon>
        <taxon>Hypocreaceae</taxon>
        <taxon>Trichoderma</taxon>
    </lineage>
</organism>
<dbReference type="OrthoDB" id="2910287at2759"/>
<name>A0A2T4C2E8_TRILO</name>
<feature type="chain" id="PRO_5015563719" evidence="1">
    <location>
        <begin position="20"/>
        <end position="133"/>
    </location>
</feature>
<sequence length="133" mass="14017">MKFSSIITAIVSSAVAVSSTPIHKREIGGVLLCTGANATGTCNYSVYALDTCHQLAAPFHHNTSTFAPDGEAFECFPRIGDCGSICTSPTGCTFGAVDFDYANKFNLGAIQWNTLISSFDCSLKRTPTTTSSS</sequence>
<reference evidence="2 3" key="1">
    <citation type="submission" date="2016-07" db="EMBL/GenBank/DDBJ databases">
        <title>Multiple horizontal gene transfer events from other fungi enriched the ability of initially mycotrophic Trichoderma (Ascomycota) to feed on dead plant biomass.</title>
        <authorList>
            <consortium name="DOE Joint Genome Institute"/>
            <person name="Aerts A."/>
            <person name="Atanasova L."/>
            <person name="Chenthamara K."/>
            <person name="Zhang J."/>
            <person name="Grujic M."/>
            <person name="Henrissat B."/>
            <person name="Kuo A."/>
            <person name="Salamov A."/>
            <person name="Lipzen A."/>
            <person name="Labutti K."/>
            <person name="Barry K."/>
            <person name="Miao Y."/>
            <person name="Rahimi M.J."/>
            <person name="Shen Q."/>
            <person name="Grigoriev I.V."/>
            <person name="Kubicek C.P."/>
            <person name="Druzhinina I.S."/>
        </authorList>
    </citation>
    <scope>NUCLEOTIDE SEQUENCE [LARGE SCALE GENOMIC DNA]</scope>
    <source>
        <strain evidence="2 3">ATCC 18648</strain>
    </source>
</reference>
<dbReference type="AlphaFoldDB" id="A0A2T4C2E8"/>
<proteinExistence type="predicted"/>
<feature type="signal peptide" evidence="1">
    <location>
        <begin position="1"/>
        <end position="19"/>
    </location>
</feature>
<evidence type="ECO:0000313" key="2">
    <source>
        <dbReference type="EMBL" id="PTB75732.1"/>
    </source>
</evidence>
<protein>
    <submittedName>
        <fullName evidence="2">Uncharacterized protein</fullName>
    </submittedName>
</protein>